<comment type="caution">
    <text evidence="4">The sequence shown here is derived from an EMBL/GenBank/DDBJ whole genome shotgun (WGS) entry which is preliminary data.</text>
</comment>
<evidence type="ECO:0000256" key="1">
    <source>
        <dbReference type="SAM" id="Phobius"/>
    </source>
</evidence>
<dbReference type="PANTHER" id="PTHR30273">
    <property type="entry name" value="PERIPLASMIC SIGNAL SENSOR AND SIGMA FACTOR ACTIVATOR FECR-RELATED"/>
    <property type="match status" value="1"/>
</dbReference>
<sequence>MKTIITKLFTETITDKELIKLQEWLKDSKNQETLEGYVRNYHDLNISTLKNDIDGAYKKVMQSIEYKQKPTKVIPLNKRIIFKYAAAILIFVSVGYFFLSDNNTVDTNTPIIVNNNFKVGTDKATLTLGDGSLVELEKGNTVATQNANSNGEQIVYTSDTKTKSKIDYNYLTIPRGGQFHVILSDGTEVWLNSETQLKYPVAFIEGQARLVELVYGEAYFDVSPITNNDFSVFKVLNKGQEINVLGTEFNIKAYKDENIIYSTLIEGEVMINSKGRKETLKPGQQSVLNLSNNTLAVVAVDVYSQTSWKDGVFSFENMRLKDIMITLSRWYDIDVFFADSEIELLRFNGGLKKEQDIESLLSLISSSLGTISYEINNKTVVLKKVKTNK</sequence>
<evidence type="ECO:0000313" key="5">
    <source>
        <dbReference type="Proteomes" id="UP001199795"/>
    </source>
</evidence>
<dbReference type="Pfam" id="PF16344">
    <property type="entry name" value="FecR_C"/>
    <property type="match status" value="1"/>
</dbReference>
<keyword evidence="1" id="KW-1133">Transmembrane helix</keyword>
<dbReference type="Gene3D" id="2.60.120.1440">
    <property type="match status" value="1"/>
</dbReference>
<dbReference type="Proteomes" id="UP001199795">
    <property type="component" value="Unassembled WGS sequence"/>
</dbReference>
<keyword evidence="5" id="KW-1185">Reference proteome</keyword>
<organism evidence="4 5">
    <name type="scientific">Wocania arenilitoris</name>
    <dbReference type="NCBI Taxonomy" id="2044858"/>
    <lineage>
        <taxon>Bacteria</taxon>
        <taxon>Pseudomonadati</taxon>
        <taxon>Bacteroidota</taxon>
        <taxon>Flavobacteriia</taxon>
        <taxon>Flavobacteriales</taxon>
        <taxon>Flavobacteriaceae</taxon>
        <taxon>Wocania</taxon>
    </lineage>
</organism>
<dbReference type="RefSeq" id="WP_237240049.1">
    <property type="nucleotide sequence ID" value="NZ_JAKKDU010000010.1"/>
</dbReference>
<protein>
    <submittedName>
        <fullName evidence="4">DUF4974 domain-containing protein</fullName>
    </submittedName>
</protein>
<dbReference type="InterPro" id="IPR032508">
    <property type="entry name" value="FecR_C"/>
</dbReference>
<dbReference type="InterPro" id="IPR006860">
    <property type="entry name" value="FecR"/>
</dbReference>
<feature type="domain" description="FecR protein" evidence="2">
    <location>
        <begin position="174"/>
        <end position="269"/>
    </location>
</feature>
<evidence type="ECO:0000313" key="4">
    <source>
        <dbReference type="EMBL" id="MCF7568710.1"/>
    </source>
</evidence>
<accession>A0AAE3ERG0</accession>
<evidence type="ECO:0000259" key="2">
    <source>
        <dbReference type="Pfam" id="PF04773"/>
    </source>
</evidence>
<dbReference type="Pfam" id="PF04773">
    <property type="entry name" value="FecR"/>
    <property type="match status" value="1"/>
</dbReference>
<feature type="domain" description="Protein FecR C-terminal" evidence="3">
    <location>
        <begin position="313"/>
        <end position="381"/>
    </location>
</feature>
<dbReference type="Gene3D" id="3.55.50.30">
    <property type="match status" value="1"/>
</dbReference>
<keyword evidence="1" id="KW-0472">Membrane</keyword>
<name>A0AAE3ERG0_9FLAO</name>
<proteinExistence type="predicted"/>
<keyword evidence="1" id="KW-0812">Transmembrane</keyword>
<dbReference type="AlphaFoldDB" id="A0AAE3ERG0"/>
<evidence type="ECO:0000259" key="3">
    <source>
        <dbReference type="Pfam" id="PF16344"/>
    </source>
</evidence>
<feature type="transmembrane region" description="Helical" evidence="1">
    <location>
        <begin position="81"/>
        <end position="99"/>
    </location>
</feature>
<dbReference type="EMBL" id="JAKKDU010000010">
    <property type="protein sequence ID" value="MCF7568710.1"/>
    <property type="molecule type" value="Genomic_DNA"/>
</dbReference>
<gene>
    <name evidence="4" type="ORF">L3X37_10060</name>
</gene>
<reference evidence="4" key="1">
    <citation type="submission" date="2022-01" db="EMBL/GenBank/DDBJ databases">
        <title>Draft genome sequence of Sabulilitoribacter arenilitoris KCTC 52401.</title>
        <authorList>
            <person name="Oh J.-S."/>
        </authorList>
    </citation>
    <scope>NUCLEOTIDE SEQUENCE</scope>
    <source>
        <strain evidence="4">HMF6543</strain>
    </source>
</reference>
<dbReference type="GO" id="GO:0016989">
    <property type="term" value="F:sigma factor antagonist activity"/>
    <property type="evidence" value="ECO:0007669"/>
    <property type="project" value="TreeGrafter"/>
</dbReference>
<dbReference type="InterPro" id="IPR012373">
    <property type="entry name" value="Ferrdict_sens_TM"/>
</dbReference>
<dbReference type="PANTHER" id="PTHR30273:SF2">
    <property type="entry name" value="PROTEIN FECR"/>
    <property type="match status" value="1"/>
</dbReference>